<dbReference type="FunFam" id="3.40.50.2000:FF:000023">
    <property type="entry name" value="ADP-heptose--LPS heptosyltransferase II"/>
    <property type="match status" value="1"/>
</dbReference>
<keyword evidence="1" id="KW-0328">Glycosyltransferase</keyword>
<dbReference type="GO" id="GO:0005829">
    <property type="term" value="C:cytosol"/>
    <property type="evidence" value="ECO:0007669"/>
    <property type="project" value="TreeGrafter"/>
</dbReference>
<dbReference type="PANTHER" id="PTHR30160:SF7">
    <property type="entry name" value="ADP-HEPTOSE--LPS HEPTOSYLTRANSFERASE 2"/>
    <property type="match status" value="1"/>
</dbReference>
<dbReference type="GO" id="GO:0009244">
    <property type="term" value="P:lipopolysaccharide core region biosynthetic process"/>
    <property type="evidence" value="ECO:0007669"/>
    <property type="project" value="TreeGrafter"/>
</dbReference>
<evidence type="ECO:0000313" key="6">
    <source>
        <dbReference type="EMBL" id="AUR53133.1"/>
    </source>
</evidence>
<dbReference type="KEGG" id="nba:CUN60_01260"/>
<name>A0A2I7N9K7_9NEIS</name>
<protein>
    <recommendedName>
        <fullName evidence="4">lipopolysaccharide heptosyltransferase II</fullName>
        <ecNumber evidence="4">2.4.99.24</ecNumber>
    </recommendedName>
</protein>
<evidence type="ECO:0000313" key="7">
    <source>
        <dbReference type="Proteomes" id="UP000236655"/>
    </source>
</evidence>
<evidence type="ECO:0000256" key="5">
    <source>
        <dbReference type="ARBA" id="ARBA00047503"/>
    </source>
</evidence>
<dbReference type="InterPro" id="IPR051199">
    <property type="entry name" value="LPS_LOS_Heptosyltrfase"/>
</dbReference>
<dbReference type="OrthoDB" id="9797795at2"/>
<dbReference type="EC" id="2.4.99.24" evidence="4"/>
<dbReference type="AlphaFoldDB" id="A0A2I7N9K7"/>
<dbReference type="EMBL" id="CP024847">
    <property type="protein sequence ID" value="AUR53133.1"/>
    <property type="molecule type" value="Genomic_DNA"/>
</dbReference>
<comment type="similarity">
    <text evidence="3">Belongs to the glycosyltransferase 9 family.</text>
</comment>
<keyword evidence="2 6" id="KW-0808">Transferase</keyword>
<sequence length="336" mass="37006">MKVLIIAPSWVGDMVMSQTLLKQLKSKYGDETVIDVLVNSWAKDVVKRMPEVNQVHCNPFAHGELGLLKRFQLGRQLASFAYDQAYVLPNSLKSALIPFFARISERIGFIGEMRYGLLNTAYKLDKTKLPLMIDRFCALANNGQKPVQIDYPNFTADLNNQANVLKSLALGLEKPVICLCPAAEYGPAKRWPTEHFASLADLLQTAGYQVWVMGSAKDADISAKIMEEAKLKANLHDLCGKTNLVDVIDLLAAAKVVVSNDSGLMHVACAVNVPVIAIYGSSSPGFTPPLSDKAQIIKLDLECSPCFERTCKFNHYNCLQEITPSQIFDAIVLPNS</sequence>
<dbReference type="PANTHER" id="PTHR30160">
    <property type="entry name" value="TETRAACYLDISACCHARIDE 4'-KINASE-RELATED"/>
    <property type="match status" value="1"/>
</dbReference>
<organism evidence="6 7">
    <name type="scientific">Aquella oligotrophica</name>
    <dbReference type="NCBI Taxonomy" id="2067065"/>
    <lineage>
        <taxon>Bacteria</taxon>
        <taxon>Pseudomonadati</taxon>
        <taxon>Pseudomonadota</taxon>
        <taxon>Betaproteobacteria</taxon>
        <taxon>Neisseriales</taxon>
        <taxon>Neisseriaceae</taxon>
        <taxon>Aquella</taxon>
    </lineage>
</organism>
<reference evidence="7" key="1">
    <citation type="submission" date="2017-11" db="EMBL/GenBank/DDBJ databases">
        <authorList>
            <person name="Chan K.G."/>
            <person name="Lee L.S."/>
        </authorList>
    </citation>
    <scope>NUCLEOTIDE SEQUENCE [LARGE SCALE GENOMIC DNA]</scope>
    <source>
        <strain evidence="7">DSM 100970</strain>
    </source>
</reference>
<dbReference type="Pfam" id="PF01075">
    <property type="entry name" value="Glyco_transf_9"/>
    <property type="match status" value="1"/>
</dbReference>
<evidence type="ECO:0000256" key="4">
    <source>
        <dbReference type="ARBA" id="ARBA00044042"/>
    </source>
</evidence>
<comment type="catalytic activity">
    <reaction evidence="5">
        <text>an L-alpha-D-Hep-(1-&gt;5)-[alpha-Kdo-(2-&gt;4)]-alpha-Kdo-(2-&gt;6)-lipid A + ADP-L-glycero-beta-D-manno-heptose = an L-alpha-D-Hep-(1-&gt;3)-L-alpha-D-Hep-(1-&gt;5)-[alpha-Kdo-(2-&gt;4)]-alpha-Kdo-(2-&gt;6)-lipid A + ADP + H(+)</text>
        <dbReference type="Rhea" id="RHEA:74071"/>
        <dbReference type="ChEBI" id="CHEBI:15378"/>
        <dbReference type="ChEBI" id="CHEBI:61506"/>
        <dbReference type="ChEBI" id="CHEBI:193068"/>
        <dbReference type="ChEBI" id="CHEBI:193069"/>
        <dbReference type="ChEBI" id="CHEBI:456216"/>
        <dbReference type="EC" id="2.4.99.24"/>
    </reaction>
</comment>
<gene>
    <name evidence="6" type="primary">waaF</name>
    <name evidence="6" type="ORF">CUN60_01260</name>
</gene>
<dbReference type="CDD" id="cd03789">
    <property type="entry name" value="GT9_LPS_heptosyltransferase"/>
    <property type="match status" value="1"/>
</dbReference>
<dbReference type="GO" id="GO:0008713">
    <property type="term" value="F:ADP-heptose-lipopolysaccharide heptosyltransferase activity"/>
    <property type="evidence" value="ECO:0007669"/>
    <property type="project" value="UniProtKB-EC"/>
</dbReference>
<dbReference type="SUPFAM" id="SSF53756">
    <property type="entry name" value="UDP-Glycosyltransferase/glycogen phosphorylase"/>
    <property type="match status" value="1"/>
</dbReference>
<evidence type="ECO:0000256" key="1">
    <source>
        <dbReference type="ARBA" id="ARBA00022676"/>
    </source>
</evidence>
<accession>A0A2I7N9K7</accession>
<keyword evidence="7" id="KW-1185">Reference proteome</keyword>
<evidence type="ECO:0000256" key="3">
    <source>
        <dbReference type="ARBA" id="ARBA00043995"/>
    </source>
</evidence>
<dbReference type="NCBIfam" id="TIGR02195">
    <property type="entry name" value="heptsyl_trn_II"/>
    <property type="match status" value="1"/>
</dbReference>
<dbReference type="Proteomes" id="UP000236655">
    <property type="component" value="Chromosome"/>
</dbReference>
<dbReference type="InterPro" id="IPR011910">
    <property type="entry name" value="RfaF"/>
</dbReference>
<evidence type="ECO:0000256" key="2">
    <source>
        <dbReference type="ARBA" id="ARBA00022679"/>
    </source>
</evidence>
<dbReference type="InterPro" id="IPR002201">
    <property type="entry name" value="Glyco_trans_9"/>
</dbReference>
<proteinExistence type="inferred from homology"/>
<dbReference type="Gene3D" id="3.40.50.2000">
    <property type="entry name" value="Glycogen Phosphorylase B"/>
    <property type="match status" value="2"/>
</dbReference>